<dbReference type="PANTHER" id="PTHR11571">
    <property type="entry name" value="GLUTATHIONE S-TRANSFERASE"/>
    <property type="match status" value="1"/>
</dbReference>
<dbReference type="SUPFAM" id="SSF47616">
    <property type="entry name" value="GST C-terminal domain-like"/>
    <property type="match status" value="1"/>
</dbReference>
<dbReference type="OMA" id="NEMFIML"/>
<evidence type="ECO:0000313" key="6">
    <source>
        <dbReference type="Ensembl" id="ENSVURP00010000685.1"/>
    </source>
</evidence>
<accession>A0A4X2JUF9</accession>
<dbReference type="EC" id="2.5.1.18" evidence="2"/>
<comment type="similarity">
    <text evidence="1">Belongs to the GST superfamily. Alpha family.</text>
</comment>
<dbReference type="SFLD" id="SFLDG01205">
    <property type="entry name" value="AMPS.1"/>
    <property type="match status" value="1"/>
</dbReference>
<dbReference type="PROSITE" id="PS50405">
    <property type="entry name" value="GST_CTER"/>
    <property type="match status" value="1"/>
</dbReference>
<dbReference type="Gene3D" id="3.40.30.10">
    <property type="entry name" value="Glutaredoxin"/>
    <property type="match status" value="1"/>
</dbReference>
<dbReference type="GO" id="GO:0004364">
    <property type="term" value="F:glutathione transferase activity"/>
    <property type="evidence" value="ECO:0007669"/>
    <property type="project" value="UniProtKB-EC"/>
</dbReference>
<sequence>MAGKAKLYYFDGRDRMEWVCWLLAAAGVEFEEVLLETAEEVQNLIQDGKLMYQQVPMVEIDGVKMVQTRAILRYIAAKYNLYGKDLKEQVLINMYMEGMKELRDLIMLVPFALPEDWEKSLSFVAEKATQRFLSVYEKALKDQRKNYLVGNQLTWADIFLFELILMVEECKSGVLSAFPKLQEFKAAISKLPRIHKFLQPGSPIRKPMDEANLEAVKNISRFNN</sequence>
<reference evidence="6" key="2">
    <citation type="submission" date="2025-08" db="UniProtKB">
        <authorList>
            <consortium name="Ensembl"/>
        </authorList>
    </citation>
    <scope>IDENTIFICATION</scope>
</reference>
<evidence type="ECO:0000259" key="5">
    <source>
        <dbReference type="PROSITE" id="PS50405"/>
    </source>
</evidence>
<dbReference type="PANTHER" id="PTHR11571:SF99">
    <property type="entry name" value="GLUTATHIONE TRANSFERASE"/>
    <property type="match status" value="1"/>
</dbReference>
<evidence type="ECO:0000313" key="7">
    <source>
        <dbReference type="Proteomes" id="UP000314987"/>
    </source>
</evidence>
<dbReference type="InterPro" id="IPR003080">
    <property type="entry name" value="GST_alpha"/>
</dbReference>
<dbReference type="AlphaFoldDB" id="A0A4X2JUF9"/>
<name>A0A4X2JUF9_VOMUR</name>
<evidence type="ECO:0000256" key="3">
    <source>
        <dbReference type="ARBA" id="ARBA00022679"/>
    </source>
</evidence>
<dbReference type="FunFam" id="1.20.1050.10:FF:000005">
    <property type="entry name" value="Glutathione S-transferase A1"/>
    <property type="match status" value="1"/>
</dbReference>
<protein>
    <recommendedName>
        <fullName evidence="2">glutathione transferase</fullName>
        <ecNumber evidence="2">2.5.1.18</ecNumber>
    </recommendedName>
</protein>
<keyword evidence="3" id="KW-0808">Transferase</keyword>
<dbReference type="InterPro" id="IPR004046">
    <property type="entry name" value="GST_C"/>
</dbReference>
<feature type="domain" description="GST N-terminal" evidence="4">
    <location>
        <begin position="3"/>
        <end position="83"/>
    </location>
</feature>
<reference evidence="7" key="1">
    <citation type="submission" date="2018-12" db="EMBL/GenBank/DDBJ databases">
        <authorList>
            <person name="Yazar S."/>
        </authorList>
    </citation>
    <scope>NUCLEOTIDE SEQUENCE [LARGE SCALE GENOMIC DNA]</scope>
</reference>
<dbReference type="InterPro" id="IPR010987">
    <property type="entry name" value="Glutathione-S-Trfase_C-like"/>
</dbReference>
<dbReference type="SFLD" id="SFLDS00019">
    <property type="entry name" value="Glutathione_Transferase_(cytos"/>
    <property type="match status" value="1"/>
</dbReference>
<evidence type="ECO:0000256" key="2">
    <source>
        <dbReference type="ARBA" id="ARBA00012452"/>
    </source>
</evidence>
<dbReference type="InterPro" id="IPR040079">
    <property type="entry name" value="Glutathione_S-Trfase"/>
</dbReference>
<dbReference type="Pfam" id="PF14497">
    <property type="entry name" value="GST_C_3"/>
    <property type="match status" value="1"/>
</dbReference>
<dbReference type="GO" id="GO:0006749">
    <property type="term" value="P:glutathione metabolic process"/>
    <property type="evidence" value="ECO:0007669"/>
    <property type="project" value="TreeGrafter"/>
</dbReference>
<evidence type="ECO:0000259" key="4">
    <source>
        <dbReference type="PROSITE" id="PS50404"/>
    </source>
</evidence>
<dbReference type="GeneTree" id="ENSGT00940000166012"/>
<dbReference type="InterPro" id="IPR004045">
    <property type="entry name" value="Glutathione_S-Trfase_N"/>
</dbReference>
<dbReference type="SUPFAM" id="SSF52833">
    <property type="entry name" value="Thioredoxin-like"/>
    <property type="match status" value="1"/>
</dbReference>
<dbReference type="SFLD" id="SFLDG00363">
    <property type="entry name" value="AMPS_(cytGST):_Alpha-__Mu-__Pi"/>
    <property type="match status" value="1"/>
</dbReference>
<evidence type="ECO:0000256" key="1">
    <source>
        <dbReference type="ARBA" id="ARBA00011055"/>
    </source>
</evidence>
<dbReference type="Pfam" id="PF02798">
    <property type="entry name" value="GST_N"/>
    <property type="match status" value="1"/>
</dbReference>
<dbReference type="Gene3D" id="1.20.1050.10">
    <property type="match status" value="1"/>
</dbReference>
<dbReference type="STRING" id="29139.ENSVURP00010000685"/>
<dbReference type="PRINTS" id="PR01266">
    <property type="entry name" value="GSTRNSFRASEA"/>
</dbReference>
<dbReference type="Ensembl" id="ENSVURT00010000800.1">
    <property type="protein sequence ID" value="ENSVURP00010000685.1"/>
    <property type="gene ID" value="ENSVURG00010000593.1"/>
</dbReference>
<organism evidence="6 7">
    <name type="scientific">Vombatus ursinus</name>
    <name type="common">Common wombat</name>
    <dbReference type="NCBI Taxonomy" id="29139"/>
    <lineage>
        <taxon>Eukaryota</taxon>
        <taxon>Metazoa</taxon>
        <taxon>Chordata</taxon>
        <taxon>Craniata</taxon>
        <taxon>Vertebrata</taxon>
        <taxon>Euteleostomi</taxon>
        <taxon>Mammalia</taxon>
        <taxon>Metatheria</taxon>
        <taxon>Diprotodontia</taxon>
        <taxon>Vombatidae</taxon>
        <taxon>Vombatus</taxon>
    </lineage>
</organism>
<dbReference type="InterPro" id="IPR050213">
    <property type="entry name" value="GST_superfamily"/>
</dbReference>
<dbReference type="GO" id="GO:0006805">
    <property type="term" value="P:xenobiotic metabolic process"/>
    <property type="evidence" value="ECO:0007669"/>
    <property type="project" value="TreeGrafter"/>
</dbReference>
<keyword evidence="7" id="KW-1185">Reference proteome</keyword>
<reference evidence="6" key="3">
    <citation type="submission" date="2025-09" db="UniProtKB">
        <authorList>
            <consortium name="Ensembl"/>
        </authorList>
    </citation>
    <scope>IDENTIFICATION</scope>
</reference>
<dbReference type="PROSITE" id="PS50404">
    <property type="entry name" value="GST_NTER"/>
    <property type="match status" value="1"/>
</dbReference>
<dbReference type="InterPro" id="IPR036249">
    <property type="entry name" value="Thioredoxin-like_sf"/>
</dbReference>
<proteinExistence type="inferred from homology"/>
<dbReference type="InterPro" id="IPR036282">
    <property type="entry name" value="Glutathione-S-Trfase_C_sf"/>
</dbReference>
<dbReference type="Proteomes" id="UP000314987">
    <property type="component" value="Unassembled WGS sequence"/>
</dbReference>
<feature type="domain" description="GST C-terminal" evidence="5">
    <location>
        <begin position="85"/>
        <end position="208"/>
    </location>
</feature>